<keyword evidence="1" id="KW-1133">Transmembrane helix</keyword>
<keyword evidence="1" id="KW-0812">Transmembrane</keyword>
<dbReference type="Gene3D" id="1.10.287.70">
    <property type="match status" value="1"/>
</dbReference>
<keyword evidence="1" id="KW-0472">Membrane</keyword>
<proteinExistence type="predicted"/>
<name>A0A226DKK5_FOLCA</name>
<evidence type="ECO:0000313" key="2">
    <source>
        <dbReference type="EMBL" id="OXA45384.1"/>
    </source>
</evidence>
<dbReference type="AlphaFoldDB" id="A0A226DKK5"/>
<sequence>MAATLDEVILAILLEEMPTSKLTLHGMVSPWIIQTRGMAAGLTPIVVGSDGFTFTTCDGGHDQINFAVYLRRIVGLAKFLEVKFGCDESNGELTIFSVFFAVFAVLLETDVLIGVVTRSLRFRLFMCTWLFGALILCTAYKGDNISALIVPQQRAEIYRDFDQLRDFTLFSESFRGMGNEPMGSWLGSSPNPFPAPECMRNSTCDLSSGTCVCPTGMTLDYDAASCRFARIGENCSSSVECDQSQRLTCGGSGSCVCDPDKTVTTSPNSYYAPHPDNKYCVEGARCSHEGECLCENPTWQVTRDKICGKSYNETCSILIPCSDHLVCTNLGESSEMRCLCPNEAYQIYDASVTSNNRFGSCRGLTHTPCDPADENSCVENAHCAEQAKGYKFLCQCKPNADQKCAIIKHGEPCDYSKNYARCDNRAGLQCRILRKVDPTDNLTKSVSSCSCPNINDVYDAALNKCVSQIGVACSESKTCGGDATCLKPRPDANQTGKCGCKDYLRVVMVGLG</sequence>
<protein>
    <submittedName>
        <fullName evidence="2">Platelet endothelial aggregation receptor 1</fullName>
    </submittedName>
</protein>
<dbReference type="OrthoDB" id="18487at2759"/>
<accession>A0A226DKK5</accession>
<feature type="transmembrane region" description="Helical" evidence="1">
    <location>
        <begin position="93"/>
        <end position="115"/>
    </location>
</feature>
<gene>
    <name evidence="2" type="ORF">Fcan01_20287</name>
</gene>
<comment type="caution">
    <text evidence="2">The sequence shown here is derived from an EMBL/GenBank/DDBJ whole genome shotgun (WGS) entry which is preliminary data.</text>
</comment>
<evidence type="ECO:0000313" key="3">
    <source>
        <dbReference type="Proteomes" id="UP000198287"/>
    </source>
</evidence>
<keyword evidence="2" id="KW-0675">Receptor</keyword>
<dbReference type="EMBL" id="LNIX01000018">
    <property type="protein sequence ID" value="OXA45384.1"/>
    <property type="molecule type" value="Genomic_DNA"/>
</dbReference>
<keyword evidence="3" id="KW-1185">Reference proteome</keyword>
<feature type="transmembrane region" description="Helical" evidence="1">
    <location>
        <begin position="122"/>
        <end position="142"/>
    </location>
</feature>
<reference evidence="2 3" key="1">
    <citation type="submission" date="2015-12" db="EMBL/GenBank/DDBJ databases">
        <title>The genome of Folsomia candida.</title>
        <authorList>
            <person name="Faddeeva A."/>
            <person name="Derks M.F."/>
            <person name="Anvar Y."/>
            <person name="Smit S."/>
            <person name="Van Straalen N."/>
            <person name="Roelofs D."/>
        </authorList>
    </citation>
    <scope>NUCLEOTIDE SEQUENCE [LARGE SCALE GENOMIC DNA]</scope>
    <source>
        <strain evidence="2 3">VU population</strain>
        <tissue evidence="2">Whole body</tissue>
    </source>
</reference>
<organism evidence="2 3">
    <name type="scientific">Folsomia candida</name>
    <name type="common">Springtail</name>
    <dbReference type="NCBI Taxonomy" id="158441"/>
    <lineage>
        <taxon>Eukaryota</taxon>
        <taxon>Metazoa</taxon>
        <taxon>Ecdysozoa</taxon>
        <taxon>Arthropoda</taxon>
        <taxon>Hexapoda</taxon>
        <taxon>Collembola</taxon>
        <taxon>Entomobryomorpha</taxon>
        <taxon>Isotomoidea</taxon>
        <taxon>Isotomidae</taxon>
        <taxon>Proisotominae</taxon>
        <taxon>Folsomia</taxon>
    </lineage>
</organism>
<evidence type="ECO:0000256" key="1">
    <source>
        <dbReference type="SAM" id="Phobius"/>
    </source>
</evidence>
<dbReference type="Proteomes" id="UP000198287">
    <property type="component" value="Unassembled WGS sequence"/>
</dbReference>